<evidence type="ECO:0000259" key="3">
    <source>
        <dbReference type="SMART" id="SM00278"/>
    </source>
</evidence>
<dbReference type="SUPFAM" id="SSF47781">
    <property type="entry name" value="RuvA domain 2-like"/>
    <property type="match status" value="1"/>
</dbReference>
<protein>
    <submittedName>
        <fullName evidence="4">ComEA family DNA-binding protein</fullName>
    </submittedName>
</protein>
<feature type="compositionally biased region" description="Low complexity" evidence="1">
    <location>
        <begin position="70"/>
        <end position="83"/>
    </location>
</feature>
<feature type="domain" description="Helix-hairpin-helix DNA-binding motif class 1" evidence="3">
    <location>
        <begin position="180"/>
        <end position="199"/>
    </location>
</feature>
<keyword evidence="2" id="KW-1133">Transmembrane helix</keyword>
<reference evidence="4 5" key="1">
    <citation type="submission" date="2020-04" db="EMBL/GenBank/DDBJ databases">
        <title>Paeniglutamicibacter sp. ANT13_2, a novel actinomycete isolated from sediment in Antarctica.</title>
        <authorList>
            <person name="Sakdapetsiri C."/>
            <person name="Pinyakong O."/>
        </authorList>
    </citation>
    <scope>NUCLEOTIDE SEQUENCE [LARGE SCALE GENOMIC DNA]</scope>
    <source>
        <strain evidence="4 5">ANT13_2</strain>
    </source>
</reference>
<gene>
    <name evidence="4" type="ORF">HED64_09140</name>
</gene>
<dbReference type="Gene3D" id="3.10.560.10">
    <property type="entry name" value="Outer membrane lipoprotein wza domain like"/>
    <property type="match status" value="1"/>
</dbReference>
<dbReference type="Gene3D" id="1.10.150.320">
    <property type="entry name" value="Photosystem II 12 kDa extrinsic protein"/>
    <property type="match status" value="1"/>
</dbReference>
<evidence type="ECO:0000313" key="4">
    <source>
        <dbReference type="EMBL" id="NKG20871.1"/>
    </source>
</evidence>
<keyword evidence="4" id="KW-0238">DNA-binding</keyword>
<dbReference type="SMART" id="SM00278">
    <property type="entry name" value="HhH1"/>
    <property type="match status" value="2"/>
</dbReference>
<dbReference type="InterPro" id="IPR010994">
    <property type="entry name" value="RuvA_2-like"/>
</dbReference>
<sequence length="233" mass="23454">MEYEQQTSLGPVPGRWRVLVGRSAAIVLILGALSWIAVSLVFNPLPRAPDEAQSIPIAAAGTPEQTGSFASGSPPSAQESAAPSTGGATVVIHLIGAVKKPGVYSLPLGSRVLDAVKRAGGLAADAAPEAINLAAELGDGQQIRIPHTGDSAAAPPAGASQSAVESAPGGKLNINIANQSQLEELPGIGPALAVRILDFRTANGPFKSLAELDAVSGIGPALLGNLRDAVVFE</sequence>
<dbReference type="GO" id="GO:0003677">
    <property type="term" value="F:DNA binding"/>
    <property type="evidence" value="ECO:0007669"/>
    <property type="project" value="UniProtKB-KW"/>
</dbReference>
<organism evidence="4 5">
    <name type="scientific">Paeniglutamicibacter terrestris</name>
    <dbReference type="NCBI Taxonomy" id="2723403"/>
    <lineage>
        <taxon>Bacteria</taxon>
        <taxon>Bacillati</taxon>
        <taxon>Actinomycetota</taxon>
        <taxon>Actinomycetes</taxon>
        <taxon>Micrococcales</taxon>
        <taxon>Micrococcaceae</taxon>
        <taxon>Paeniglutamicibacter</taxon>
    </lineage>
</organism>
<feature type="region of interest" description="Disordered" evidence="1">
    <location>
        <begin position="62"/>
        <end position="83"/>
    </location>
</feature>
<dbReference type="RefSeq" id="WP_168151712.1">
    <property type="nucleotide sequence ID" value="NZ_JAAWVT010000003.1"/>
</dbReference>
<dbReference type="Pfam" id="PF12836">
    <property type="entry name" value="HHH_3"/>
    <property type="match status" value="1"/>
</dbReference>
<feature type="transmembrane region" description="Helical" evidence="2">
    <location>
        <begin position="20"/>
        <end position="42"/>
    </location>
</feature>
<keyword evidence="2" id="KW-0472">Membrane</keyword>
<dbReference type="PANTHER" id="PTHR21180:SF32">
    <property type="entry name" value="ENDONUCLEASE_EXONUCLEASE_PHOSPHATASE FAMILY DOMAIN-CONTAINING PROTEIN 1"/>
    <property type="match status" value="1"/>
</dbReference>
<comment type="caution">
    <text evidence="4">The sequence shown here is derived from an EMBL/GenBank/DDBJ whole genome shotgun (WGS) entry which is preliminary data.</text>
</comment>
<keyword evidence="5" id="KW-1185">Reference proteome</keyword>
<evidence type="ECO:0000256" key="1">
    <source>
        <dbReference type="SAM" id="MobiDB-lite"/>
    </source>
</evidence>
<dbReference type="InterPro" id="IPR051675">
    <property type="entry name" value="Endo/Exo/Phosphatase_dom_1"/>
</dbReference>
<dbReference type="PANTHER" id="PTHR21180">
    <property type="entry name" value="ENDONUCLEASE/EXONUCLEASE/PHOSPHATASE FAMILY DOMAIN-CONTAINING PROTEIN 1"/>
    <property type="match status" value="1"/>
</dbReference>
<feature type="domain" description="Helix-hairpin-helix DNA-binding motif class 1" evidence="3">
    <location>
        <begin position="210"/>
        <end position="229"/>
    </location>
</feature>
<proteinExistence type="predicted"/>
<dbReference type="InterPro" id="IPR019554">
    <property type="entry name" value="Soluble_ligand-bd"/>
</dbReference>
<dbReference type="Pfam" id="PF10531">
    <property type="entry name" value="SLBB"/>
    <property type="match status" value="1"/>
</dbReference>
<dbReference type="InterPro" id="IPR003583">
    <property type="entry name" value="Hlx-hairpin-Hlx_DNA-bd_motif"/>
</dbReference>
<evidence type="ECO:0000256" key="2">
    <source>
        <dbReference type="SAM" id="Phobius"/>
    </source>
</evidence>
<keyword evidence="2" id="KW-0812">Transmembrane</keyword>
<accession>A0ABX1G3P8</accession>
<dbReference type="EMBL" id="JAAWVT010000003">
    <property type="protein sequence ID" value="NKG20871.1"/>
    <property type="molecule type" value="Genomic_DNA"/>
</dbReference>
<name>A0ABX1G3P8_9MICC</name>
<evidence type="ECO:0000313" key="5">
    <source>
        <dbReference type="Proteomes" id="UP000746595"/>
    </source>
</evidence>
<dbReference type="Proteomes" id="UP000746595">
    <property type="component" value="Unassembled WGS sequence"/>
</dbReference>